<dbReference type="InterPro" id="IPR040773">
    <property type="entry name" value="Rpn6_N"/>
</dbReference>
<dbReference type="Gene3D" id="1.25.40.570">
    <property type="match status" value="1"/>
</dbReference>
<feature type="region of interest" description="Disordered" evidence="1">
    <location>
        <begin position="1"/>
        <end position="27"/>
    </location>
</feature>
<dbReference type="InterPro" id="IPR050871">
    <property type="entry name" value="26S_Proteasome/COP9_Components"/>
</dbReference>
<dbReference type="STRING" id="106004.A0A1Y2G3E6"/>
<organism evidence="3 4">
    <name type="scientific">Leucosporidium creatinivorum</name>
    <dbReference type="NCBI Taxonomy" id="106004"/>
    <lineage>
        <taxon>Eukaryota</taxon>
        <taxon>Fungi</taxon>
        <taxon>Dikarya</taxon>
        <taxon>Basidiomycota</taxon>
        <taxon>Pucciniomycotina</taxon>
        <taxon>Microbotryomycetes</taxon>
        <taxon>Leucosporidiales</taxon>
        <taxon>Leucosporidium</taxon>
    </lineage>
</organism>
<comment type="caution">
    <text evidence="3">The sequence shown here is derived from an EMBL/GenBank/DDBJ whole genome shotgun (WGS) entry which is preliminary data.</text>
</comment>
<name>A0A1Y2G3E6_9BASI</name>
<protein>
    <recommendedName>
        <fullName evidence="2">26S proteasome regulatory subunit Rpn6 N-terminal domain-containing protein</fullName>
    </recommendedName>
</protein>
<keyword evidence="4" id="KW-1185">Reference proteome</keyword>
<feature type="compositionally biased region" description="Polar residues" evidence="1">
    <location>
        <begin position="1"/>
        <end position="10"/>
    </location>
</feature>
<dbReference type="OrthoDB" id="1418352at2759"/>
<proteinExistence type="predicted"/>
<sequence length="181" mass="20471">MADSSTTPQRSEQELQEILSKPAGPKDDQLLKDKEQAITQLATLYRTNQDATSLAQLVHSSRPLMEHLAKAKTAKLIRTLLDDFSAIPNASKLQIQVTKDNIEWAKAEKRIFLKQSLETRLIALYIDTLAYKDALALINSLLRELKKLDDKMVLTEVHLLESRVHHALSNMPKAKVCFRAL</sequence>
<evidence type="ECO:0000313" key="4">
    <source>
        <dbReference type="Proteomes" id="UP000193467"/>
    </source>
</evidence>
<reference evidence="3 4" key="1">
    <citation type="submission" date="2016-07" db="EMBL/GenBank/DDBJ databases">
        <title>Pervasive Adenine N6-methylation of Active Genes in Fungi.</title>
        <authorList>
            <consortium name="DOE Joint Genome Institute"/>
            <person name="Mondo S.J."/>
            <person name="Dannebaum R.O."/>
            <person name="Kuo R.C."/>
            <person name="Labutti K."/>
            <person name="Haridas S."/>
            <person name="Kuo A."/>
            <person name="Salamov A."/>
            <person name="Ahrendt S.R."/>
            <person name="Lipzen A."/>
            <person name="Sullivan W."/>
            <person name="Andreopoulos W.B."/>
            <person name="Clum A."/>
            <person name="Lindquist E."/>
            <person name="Daum C."/>
            <person name="Ramamoorthy G.K."/>
            <person name="Gryganskyi A."/>
            <person name="Culley D."/>
            <person name="Magnuson J.K."/>
            <person name="James T.Y."/>
            <person name="O'Malley M.A."/>
            <person name="Stajich J.E."/>
            <person name="Spatafora J.W."/>
            <person name="Visel A."/>
            <person name="Grigoriev I.V."/>
        </authorList>
    </citation>
    <scope>NUCLEOTIDE SEQUENCE [LARGE SCALE GENOMIC DNA]</scope>
    <source>
        <strain evidence="3 4">62-1032</strain>
    </source>
</reference>
<dbReference type="PANTHER" id="PTHR10678">
    <property type="entry name" value="26S PROTEASOME NON-ATPASE REGULATORY SUBUNIT 11/COP9 SIGNALOSOME COMPLEX SUBUNIT 2"/>
    <property type="match status" value="1"/>
</dbReference>
<evidence type="ECO:0000313" key="3">
    <source>
        <dbReference type="EMBL" id="ORY92466.1"/>
    </source>
</evidence>
<dbReference type="InParanoid" id="A0A1Y2G3E6"/>
<evidence type="ECO:0000256" key="1">
    <source>
        <dbReference type="SAM" id="MobiDB-lite"/>
    </source>
</evidence>
<dbReference type="EMBL" id="MCGR01000001">
    <property type="protein sequence ID" value="ORY92466.1"/>
    <property type="molecule type" value="Genomic_DNA"/>
</dbReference>
<feature type="domain" description="26S proteasome regulatory subunit Rpn6 N-terminal" evidence="2">
    <location>
        <begin position="5"/>
        <end position="117"/>
    </location>
</feature>
<dbReference type="AlphaFoldDB" id="A0A1Y2G3E6"/>
<dbReference type="Proteomes" id="UP000193467">
    <property type="component" value="Unassembled WGS sequence"/>
</dbReference>
<gene>
    <name evidence="3" type="ORF">BCR35DRAFT_1846</name>
</gene>
<dbReference type="Pfam" id="PF18055">
    <property type="entry name" value="RPN6_N"/>
    <property type="match status" value="1"/>
</dbReference>
<accession>A0A1Y2G3E6</accession>
<evidence type="ECO:0000259" key="2">
    <source>
        <dbReference type="Pfam" id="PF18055"/>
    </source>
</evidence>